<evidence type="ECO:0000256" key="6">
    <source>
        <dbReference type="ARBA" id="ARBA00022970"/>
    </source>
</evidence>
<dbReference type="CDD" id="cd06582">
    <property type="entry name" value="TM_PBP1_LivH_like"/>
    <property type="match status" value="1"/>
</dbReference>
<comment type="similarity">
    <text evidence="9">Belongs to the binding-protein-dependent transport system permease family. LivHM subfamily.</text>
</comment>
<dbReference type="PANTHER" id="PTHR11795:SF371">
    <property type="entry name" value="HIGH-AFFINITY BRANCHED-CHAIN AMINO ACID TRANSPORT SYSTEM PERMEASE PROTEIN LIVH"/>
    <property type="match status" value="1"/>
</dbReference>
<evidence type="ECO:0000256" key="10">
    <source>
        <dbReference type="SAM" id="Phobius"/>
    </source>
</evidence>
<name>A0A0S4M2L6_9BURK</name>
<dbReference type="Pfam" id="PF02653">
    <property type="entry name" value="BPD_transp_2"/>
    <property type="match status" value="1"/>
</dbReference>
<dbReference type="GO" id="GO:1903806">
    <property type="term" value="P:L-isoleucine import across plasma membrane"/>
    <property type="evidence" value="ECO:0007669"/>
    <property type="project" value="TreeGrafter"/>
</dbReference>
<sequence>MEFFIALIVHGLFVGSTYALLALGYSMVYGVLGLINFAHGDVLMLGTLVCYSTIQTISKVFPSMPHGANLTISILISMIVSGAIGAIVELLAYRRVREASSLVCLSTAIGTSIILQSIAMIIWGRDYFKFPQYISMENVNFLGLSAQFSQLVTIVTAAIIMVMLWIFVRKTRMGLSIRAVSEKSKIAELMGINSNEVISVTFIIGSALAAVSGIMLSSNYGIAHYNMGFMPGVKAFTAAVLGGIGSIPGSMIGGILLGVIESLSTGYIATWTNGILNSNYQNVFSFVILVVVLLVRPNGLFGTNNPDRA</sequence>
<dbReference type="Proteomes" id="UP000198651">
    <property type="component" value="Chromosome I"/>
</dbReference>
<evidence type="ECO:0000256" key="1">
    <source>
        <dbReference type="ARBA" id="ARBA00004651"/>
    </source>
</evidence>
<feature type="transmembrane region" description="Helical" evidence="10">
    <location>
        <begin position="197"/>
        <end position="223"/>
    </location>
</feature>
<evidence type="ECO:0000256" key="2">
    <source>
        <dbReference type="ARBA" id="ARBA00022448"/>
    </source>
</evidence>
<evidence type="ECO:0000256" key="7">
    <source>
        <dbReference type="ARBA" id="ARBA00022989"/>
    </source>
</evidence>
<dbReference type="GO" id="GO:0015808">
    <property type="term" value="P:L-alanine transport"/>
    <property type="evidence" value="ECO:0007669"/>
    <property type="project" value="TreeGrafter"/>
</dbReference>
<dbReference type="EMBL" id="LN906597">
    <property type="protein sequence ID" value="CUT17515.1"/>
    <property type="molecule type" value="Genomic_DNA"/>
</dbReference>
<dbReference type="GO" id="GO:0005304">
    <property type="term" value="F:L-valine transmembrane transporter activity"/>
    <property type="evidence" value="ECO:0007669"/>
    <property type="project" value="TreeGrafter"/>
</dbReference>
<evidence type="ECO:0000256" key="4">
    <source>
        <dbReference type="ARBA" id="ARBA00022519"/>
    </source>
</evidence>
<evidence type="ECO:0000256" key="9">
    <source>
        <dbReference type="ARBA" id="ARBA00037998"/>
    </source>
</evidence>
<gene>
    <name evidence="11" type="primary">livH</name>
    <name evidence="11" type="ORF">Ark11_0679</name>
</gene>
<feature type="transmembrane region" description="Helical" evidence="10">
    <location>
        <begin position="235"/>
        <end position="260"/>
    </location>
</feature>
<keyword evidence="5 10" id="KW-0812">Transmembrane</keyword>
<dbReference type="GO" id="GO:0042941">
    <property type="term" value="P:D-alanine transmembrane transport"/>
    <property type="evidence" value="ECO:0007669"/>
    <property type="project" value="TreeGrafter"/>
</dbReference>
<dbReference type="InterPro" id="IPR001851">
    <property type="entry name" value="ABC_transp_permease"/>
</dbReference>
<feature type="transmembrane region" description="Helical" evidence="10">
    <location>
        <begin position="144"/>
        <end position="168"/>
    </location>
</feature>
<feature type="transmembrane region" description="Helical" evidence="10">
    <location>
        <begin position="99"/>
        <end position="123"/>
    </location>
</feature>
<keyword evidence="12" id="KW-1185">Reference proteome</keyword>
<proteinExistence type="inferred from homology"/>
<dbReference type="RefSeq" id="WP_092342939.1">
    <property type="nucleotide sequence ID" value="NZ_FLSL01000094.1"/>
</dbReference>
<dbReference type="PATRIC" id="fig|1561003.3.peg.684"/>
<feature type="transmembrane region" description="Helical" evidence="10">
    <location>
        <begin position="72"/>
        <end position="93"/>
    </location>
</feature>
<organism evidence="11 12">
    <name type="scientific">Candidatus Ichthyocystis hellenicum</name>
    <dbReference type="NCBI Taxonomy" id="1561003"/>
    <lineage>
        <taxon>Bacteria</taxon>
        <taxon>Pseudomonadati</taxon>
        <taxon>Pseudomonadota</taxon>
        <taxon>Betaproteobacteria</taxon>
        <taxon>Burkholderiales</taxon>
        <taxon>Candidatus Ichthyocystis</taxon>
    </lineage>
</organism>
<dbReference type="GO" id="GO:0015190">
    <property type="term" value="F:L-leucine transmembrane transporter activity"/>
    <property type="evidence" value="ECO:0007669"/>
    <property type="project" value="TreeGrafter"/>
</dbReference>
<feature type="transmembrane region" description="Helical" evidence="10">
    <location>
        <begin position="29"/>
        <end position="51"/>
    </location>
</feature>
<keyword evidence="2" id="KW-0813">Transport</keyword>
<dbReference type="InterPro" id="IPR052157">
    <property type="entry name" value="BCAA_transport_permease"/>
</dbReference>
<keyword evidence="7 10" id="KW-1133">Transmembrane helix</keyword>
<keyword evidence="6" id="KW-0029">Amino-acid transport</keyword>
<evidence type="ECO:0000256" key="3">
    <source>
        <dbReference type="ARBA" id="ARBA00022475"/>
    </source>
</evidence>
<keyword evidence="4" id="KW-0997">Cell inner membrane</keyword>
<feature type="transmembrane region" description="Helical" evidence="10">
    <location>
        <begin position="280"/>
        <end position="301"/>
    </location>
</feature>
<dbReference type="STRING" id="1561003.Ark11_0679"/>
<reference evidence="12" key="1">
    <citation type="submission" date="2015-11" db="EMBL/GenBank/DDBJ databases">
        <authorList>
            <person name="Seth-Smith H.M.B."/>
        </authorList>
    </citation>
    <scope>NUCLEOTIDE SEQUENCE [LARGE SCALE GENOMIC DNA]</scope>
    <source>
        <strain evidence="12">2013Ark11</strain>
    </source>
</reference>
<evidence type="ECO:0000313" key="11">
    <source>
        <dbReference type="EMBL" id="CUT17515.1"/>
    </source>
</evidence>
<dbReference type="GO" id="GO:0005886">
    <property type="term" value="C:plasma membrane"/>
    <property type="evidence" value="ECO:0007669"/>
    <property type="project" value="UniProtKB-SubCell"/>
</dbReference>
<dbReference type="AlphaFoldDB" id="A0A0S4M2L6"/>
<comment type="subcellular location">
    <subcellularLocation>
        <location evidence="1">Cell membrane</location>
        <topology evidence="1">Multi-pass membrane protein</topology>
    </subcellularLocation>
</comment>
<keyword evidence="3" id="KW-1003">Cell membrane</keyword>
<evidence type="ECO:0000256" key="5">
    <source>
        <dbReference type="ARBA" id="ARBA00022692"/>
    </source>
</evidence>
<keyword evidence="8 10" id="KW-0472">Membrane</keyword>
<protein>
    <submittedName>
        <fullName evidence="11">Branched-chain amino acid transporter permease subunit LivH</fullName>
    </submittedName>
</protein>
<dbReference type="OrthoDB" id="9807115at2"/>
<dbReference type="GO" id="GO:0015192">
    <property type="term" value="F:L-phenylalanine transmembrane transporter activity"/>
    <property type="evidence" value="ECO:0007669"/>
    <property type="project" value="TreeGrafter"/>
</dbReference>
<dbReference type="GO" id="GO:0015188">
    <property type="term" value="F:L-isoleucine transmembrane transporter activity"/>
    <property type="evidence" value="ECO:0007669"/>
    <property type="project" value="TreeGrafter"/>
</dbReference>
<evidence type="ECO:0000256" key="8">
    <source>
        <dbReference type="ARBA" id="ARBA00023136"/>
    </source>
</evidence>
<accession>A0A0S4M2L6</accession>
<evidence type="ECO:0000313" key="12">
    <source>
        <dbReference type="Proteomes" id="UP000198651"/>
    </source>
</evidence>
<dbReference type="PANTHER" id="PTHR11795">
    <property type="entry name" value="BRANCHED-CHAIN AMINO ACID TRANSPORT SYSTEM PERMEASE PROTEIN LIVH"/>
    <property type="match status" value="1"/>
</dbReference>